<name>A0ABW1CPY0_9ACTN</name>
<dbReference type="PANTHER" id="PTHR43004">
    <property type="entry name" value="TRK SYSTEM POTASSIUM UPTAKE PROTEIN"/>
    <property type="match status" value="1"/>
</dbReference>
<evidence type="ECO:0000259" key="4">
    <source>
        <dbReference type="Pfam" id="PF01494"/>
    </source>
</evidence>
<dbReference type="Pfam" id="PF21274">
    <property type="entry name" value="Rng_hyd_C"/>
    <property type="match status" value="1"/>
</dbReference>
<keyword evidence="3" id="KW-0274">FAD</keyword>
<dbReference type="PANTHER" id="PTHR43004:SF19">
    <property type="entry name" value="BINDING MONOOXYGENASE, PUTATIVE (JCVI)-RELATED"/>
    <property type="match status" value="1"/>
</dbReference>
<evidence type="ECO:0000256" key="1">
    <source>
        <dbReference type="ARBA" id="ARBA00001974"/>
    </source>
</evidence>
<comment type="cofactor">
    <cofactor evidence="1">
        <name>FAD</name>
        <dbReference type="ChEBI" id="CHEBI:57692"/>
    </cofactor>
</comment>
<organism evidence="5 6">
    <name type="scientific">Nonomuraea insulae</name>
    <dbReference type="NCBI Taxonomy" id="1616787"/>
    <lineage>
        <taxon>Bacteria</taxon>
        <taxon>Bacillati</taxon>
        <taxon>Actinomycetota</taxon>
        <taxon>Actinomycetes</taxon>
        <taxon>Streptosporangiales</taxon>
        <taxon>Streptosporangiaceae</taxon>
        <taxon>Nonomuraea</taxon>
    </lineage>
</organism>
<proteinExistence type="predicted"/>
<dbReference type="SUPFAM" id="SSF51905">
    <property type="entry name" value="FAD/NAD(P)-binding domain"/>
    <property type="match status" value="1"/>
</dbReference>
<dbReference type="Gene3D" id="3.30.70.2450">
    <property type="match status" value="1"/>
</dbReference>
<comment type="caution">
    <text evidence="5">The sequence shown here is derived from an EMBL/GenBank/DDBJ whole genome shotgun (WGS) entry which is preliminary data.</text>
</comment>
<dbReference type="PRINTS" id="PR00420">
    <property type="entry name" value="RNGMNOXGNASE"/>
</dbReference>
<dbReference type="Proteomes" id="UP001596058">
    <property type="component" value="Unassembled WGS sequence"/>
</dbReference>
<gene>
    <name evidence="5" type="ORF">ACFPZ3_25615</name>
</gene>
<protein>
    <submittedName>
        <fullName evidence="5">FAD-dependent oxidoreductase</fullName>
    </submittedName>
</protein>
<dbReference type="InterPro" id="IPR036188">
    <property type="entry name" value="FAD/NAD-bd_sf"/>
</dbReference>
<dbReference type="EMBL" id="JBHSPA010000028">
    <property type="protein sequence ID" value="MFC5827257.1"/>
    <property type="molecule type" value="Genomic_DNA"/>
</dbReference>
<dbReference type="RefSeq" id="WP_379516764.1">
    <property type="nucleotide sequence ID" value="NZ_JBHSPA010000028.1"/>
</dbReference>
<feature type="domain" description="FAD-binding" evidence="4">
    <location>
        <begin position="4"/>
        <end position="349"/>
    </location>
</feature>
<evidence type="ECO:0000313" key="5">
    <source>
        <dbReference type="EMBL" id="MFC5827257.1"/>
    </source>
</evidence>
<evidence type="ECO:0000256" key="2">
    <source>
        <dbReference type="ARBA" id="ARBA00022630"/>
    </source>
</evidence>
<dbReference type="InterPro" id="IPR050641">
    <property type="entry name" value="RIFMO-like"/>
</dbReference>
<dbReference type="InterPro" id="IPR002938">
    <property type="entry name" value="FAD-bd"/>
</dbReference>
<keyword evidence="6" id="KW-1185">Reference proteome</keyword>
<keyword evidence="2" id="KW-0285">Flavoprotein</keyword>
<evidence type="ECO:0000313" key="6">
    <source>
        <dbReference type="Proteomes" id="UP001596058"/>
    </source>
</evidence>
<dbReference type="Pfam" id="PF01494">
    <property type="entry name" value="FAD_binding_3"/>
    <property type="match status" value="1"/>
</dbReference>
<accession>A0ABW1CPY0</accession>
<sequence length="525" mass="55789">MEAETDVLVVGAGPVGLALACALLQHGVTVRVIDKAAGPATTSRANFVHARGSEVLDRLDALGNLPEESVRAMTITTYAGDRPMMRIRFGDPGLGTAAPPMVISQARVEAHLRERLAELGGRPEWGAALAGFQQDSDGVTAVLGDGRTVRAGWLAGCDGTGSAVRKLAGIGFPGVKVSERFLLVDGRLDPGSGSGLDRSGTSGWTHADGVLGAMPMPGEQWRLLAYDAAFSADKPSEEEIAERVRQILPERTGLPGIRLHDVTWASLFSVHRRLADAYRDGRVLLAGDAAHVHAPFGGQGMLTGLGDAENLAWKLALVVHGVADGAAAERLLDTYQAERRPLATAVLRGSTAATKVNIAGSPLGRFLRDQVLVRVFNQAWIQRWTTYTTSQLWVSYRRGPLGRPRVGLFGGRGRKPRPGDRIGDLVCRRPDGRRTRLHAELRGRWAVLGDGIECDAAFEAARQRLGDRVARLHTDGTAAAPTDGTAASPAAGPALLVRPDAHLACKGGPADLTRWLARWLDGALA</sequence>
<reference evidence="6" key="1">
    <citation type="journal article" date="2019" name="Int. J. Syst. Evol. Microbiol.">
        <title>The Global Catalogue of Microorganisms (GCM) 10K type strain sequencing project: providing services to taxonomists for standard genome sequencing and annotation.</title>
        <authorList>
            <consortium name="The Broad Institute Genomics Platform"/>
            <consortium name="The Broad Institute Genome Sequencing Center for Infectious Disease"/>
            <person name="Wu L."/>
            <person name="Ma J."/>
        </authorList>
    </citation>
    <scope>NUCLEOTIDE SEQUENCE [LARGE SCALE GENOMIC DNA]</scope>
    <source>
        <strain evidence="6">CCUG 53903</strain>
    </source>
</reference>
<dbReference type="Gene3D" id="3.50.50.60">
    <property type="entry name" value="FAD/NAD(P)-binding domain"/>
    <property type="match status" value="1"/>
</dbReference>
<dbReference type="Gene3D" id="3.40.30.120">
    <property type="match status" value="1"/>
</dbReference>
<evidence type="ECO:0000256" key="3">
    <source>
        <dbReference type="ARBA" id="ARBA00022827"/>
    </source>
</evidence>